<gene>
    <name evidence="2" type="ORF">ESOMN_v1c04730</name>
</gene>
<dbReference type="AlphaFoldDB" id="A0A2K8NYF4"/>
<organism evidence="2 3">
    <name type="scientific">Williamsoniiplasma somnilux</name>
    <dbReference type="NCBI Taxonomy" id="215578"/>
    <lineage>
        <taxon>Bacteria</taxon>
        <taxon>Bacillati</taxon>
        <taxon>Mycoplasmatota</taxon>
        <taxon>Mollicutes</taxon>
        <taxon>Entomoplasmatales</taxon>
        <taxon>Williamsoniiplasma</taxon>
    </lineage>
</organism>
<dbReference type="Proteomes" id="UP000232230">
    <property type="component" value="Chromosome"/>
</dbReference>
<feature type="transmembrane region" description="Helical" evidence="1">
    <location>
        <begin position="47"/>
        <end position="71"/>
    </location>
</feature>
<sequence>MKLSRVLASFVNSILFIVNFVLWILNMKPLGQKIWNTWCPESRKEQFVFGLFSALMYISIILFIINIYFWFKDEESIAVRLTKMVF</sequence>
<dbReference type="KEGG" id="esx:ESOMN_v1c04730"/>
<keyword evidence="3" id="KW-1185">Reference proteome</keyword>
<dbReference type="RefSeq" id="WP_024863376.1">
    <property type="nucleotide sequence ID" value="NZ_CP024965.1"/>
</dbReference>
<evidence type="ECO:0000313" key="3">
    <source>
        <dbReference type="Proteomes" id="UP000232230"/>
    </source>
</evidence>
<name>A0A2K8NYF4_9MOLU</name>
<evidence type="ECO:0000313" key="2">
    <source>
        <dbReference type="EMBL" id="ATZ18855.1"/>
    </source>
</evidence>
<dbReference type="EMBL" id="CP024965">
    <property type="protein sequence ID" value="ATZ18855.1"/>
    <property type="molecule type" value="Genomic_DNA"/>
</dbReference>
<feature type="transmembrane region" description="Helical" evidence="1">
    <location>
        <begin position="6"/>
        <end position="26"/>
    </location>
</feature>
<evidence type="ECO:0000256" key="1">
    <source>
        <dbReference type="SAM" id="Phobius"/>
    </source>
</evidence>
<protein>
    <submittedName>
        <fullName evidence="2">Uncharacterized protein</fullName>
    </submittedName>
</protein>
<reference evidence="2 3" key="1">
    <citation type="submission" date="2017-11" db="EMBL/GenBank/DDBJ databases">
        <title>Genome sequence of Entomoplasma somnilux PYAN-1 (ATCC 49194).</title>
        <authorList>
            <person name="Lo W.-S."/>
            <person name="Gasparich G.E."/>
            <person name="Kuo C.-H."/>
        </authorList>
    </citation>
    <scope>NUCLEOTIDE SEQUENCE [LARGE SCALE GENOMIC DNA]</scope>
    <source>
        <strain evidence="2 3">PYAN-1</strain>
    </source>
</reference>
<keyword evidence="1" id="KW-0472">Membrane</keyword>
<proteinExistence type="predicted"/>
<keyword evidence="1" id="KW-0812">Transmembrane</keyword>
<accession>A0A2K8NYF4</accession>
<keyword evidence="1" id="KW-1133">Transmembrane helix</keyword>